<sequence>MSCEFYERLAAGPLGRLLTERGDRFFKVVKLLAGALPFVSSLAEVAELVADLSRPGLAGELVELIKAAKSTGRCDEEVKRAAEKLGVSEEWLRTLVKNLAALPEVDLAKLEERLKRLGEGLELLRRLSPHLLDLGQVFVEEGGRLLVNSPFGPVEYVEVGVEDEVRRALSSGRVVVVCGPRGVGKSTVALKAIYDFAKAQPDRAVVVVRVGEDWKEALRAAARLRDGPFVPVLYYDTLEVGGYRRRGEGIDVMYSAMAHAKPLADFLHDAALLRVPTVVVLTEEDYRAYEDVANLVGAEAVCMGGEAEALVRGILRGVPDAVAEAVLERYRGEFYAVAAALARALYEEWRDPAKVAEAVKRLDVYSLALAYLWHVVLGGDEATARQVAPLILATGLFGPHPPKLAKAVIRVFGKEPEEAVVLWFSQPLHGTLYETIRKVAHGAVYRRFGVGDDELCQGSAEGPCRLVEICAEALVGVPRRRYSGIEEMAVEYAKVIAEKFKAPGPAGMRQIDYLIDNFLQAFNGVAEDGRWKIRYETKTPWGIEIVESVVDELDILSALYGLAVLPDWSRLLKPLEDWFFVGDERTNAVGPYLFFNLKEGSRKLAKRAVVIAKEVEERGFYTHVDLWRAVGIAATGDWSNATDEELENVVRLLDYVFGRFASVSTQLLHGVEPPLAEAWRRVESGRASSRLADWLAMATHNVARSSPVGLLFFFTIAKDSQAPLAQRFAALYNAGSNVAKLWLLNTLLYALVSPVGLIVAAGSLNTQVEPWETFKELAKRVEEFVSRLNDVEKAYAVALLHPRLAYWYSLFDEVSKAEKFADKAVGALEELKRSYTEDRVSTEEKLWEYLRVMQIRPDLRKELSGLSAYVHYHVAFAYMVADDLEKAAKHAKLSYELAMESGEVYYEVASCSLLARLKAVKEGAPPVEEFERAWLRALQDVNSLGVEAIANALGHYVVALASVGRLSDVKKVLEEWGWALERDLDASALTYGVLSLLDGRYLGKAVEYLPEWARANLPKFVEVLYEAVDAGLFAEGDAEAATRSIEEKYGQEAEKALTWTTLDSGKLFLSALVGLAYCERGEEWGLNLAKVTSRHGSSSNGLHGRLFRELAKALEETTVGNCITDEVLKAAYKLYYSQV</sequence>
<proteinExistence type="predicted"/>
<reference evidence="1" key="1">
    <citation type="submission" date="2007-02" db="EMBL/GenBank/DDBJ databases">
        <title>Complete sequence of Pyrobaculum calidifontis JCM 11548.</title>
        <authorList>
            <consortium name="US DOE Joint Genome Institute"/>
            <person name="Copeland A."/>
            <person name="Lucas S."/>
            <person name="Lapidus A."/>
            <person name="Barry K."/>
            <person name="Glavina del Rio T."/>
            <person name="Dalin E."/>
            <person name="Tice H."/>
            <person name="Pitluck S."/>
            <person name="Chain P."/>
            <person name="Malfatti S."/>
            <person name="Shin M."/>
            <person name="Vergez L."/>
            <person name="Schmutz J."/>
            <person name="Larimer F."/>
            <person name="Land M."/>
            <person name="Hauser L."/>
            <person name="Kyrpides N."/>
            <person name="Mikhailova N."/>
            <person name="Cozen A.E."/>
            <person name="Fitz-Gibbon S.T."/>
            <person name="House C.H."/>
            <person name="Saltikov C."/>
            <person name="Lowe T.M."/>
            <person name="Richardson P."/>
        </authorList>
    </citation>
    <scope>NUCLEOTIDE SEQUENCE [LARGE SCALE GENOMIC DNA]</scope>
    <source>
        <strain evidence="1">JCM 11548</strain>
    </source>
</reference>
<organism evidence="1 2">
    <name type="scientific">Pyrobaculum calidifontis (strain DSM 21063 / JCM 11548 / VA1)</name>
    <dbReference type="NCBI Taxonomy" id="410359"/>
    <lineage>
        <taxon>Archaea</taxon>
        <taxon>Thermoproteota</taxon>
        <taxon>Thermoprotei</taxon>
        <taxon>Thermoproteales</taxon>
        <taxon>Thermoproteaceae</taxon>
        <taxon>Pyrobaculum</taxon>
    </lineage>
</organism>
<evidence type="ECO:0000313" key="2">
    <source>
        <dbReference type="Proteomes" id="UP000001431"/>
    </source>
</evidence>
<dbReference type="eggNOG" id="arCOG07852">
    <property type="taxonomic scope" value="Archaea"/>
</dbReference>
<dbReference type="EMBL" id="CP000561">
    <property type="protein sequence ID" value="ABO07629.1"/>
    <property type="molecule type" value="Genomic_DNA"/>
</dbReference>
<dbReference type="HOGENOM" id="CLU_277944_0_0_2"/>
<dbReference type="Proteomes" id="UP000001431">
    <property type="component" value="Chromosome"/>
</dbReference>
<dbReference type="AlphaFoldDB" id="A3MSL2"/>
<dbReference type="RefSeq" id="WP_011848886.1">
    <property type="nucleotide sequence ID" value="NC_009073.1"/>
</dbReference>
<dbReference type="SUPFAM" id="SSF52540">
    <property type="entry name" value="P-loop containing nucleoside triphosphate hydrolases"/>
    <property type="match status" value="2"/>
</dbReference>
<keyword evidence="2" id="KW-1185">Reference proteome</keyword>
<dbReference type="KEGG" id="pcl:Pcal_0192"/>
<name>A3MSL2_PYRCJ</name>
<gene>
    <name evidence="1" type="ordered locus">Pcal_0192</name>
</gene>
<dbReference type="InterPro" id="IPR027417">
    <property type="entry name" value="P-loop_NTPase"/>
</dbReference>
<dbReference type="GeneID" id="4909344"/>
<dbReference type="Gene3D" id="3.40.50.300">
    <property type="entry name" value="P-loop containing nucleotide triphosphate hydrolases"/>
    <property type="match status" value="1"/>
</dbReference>
<evidence type="ECO:0000313" key="1">
    <source>
        <dbReference type="EMBL" id="ABO07629.1"/>
    </source>
</evidence>
<accession>A3MSL2</accession>
<protein>
    <submittedName>
        <fullName evidence="1">Uncharacterized protein</fullName>
    </submittedName>
</protein>